<sequence length="127" mass="14399">MVVCCWSCSLHVHTYLAIWLPAHPSHPVFASAGRVTSPSPMSRAFALYERSSNPVSLSTLLQYIQKTRHRGRILLNMAEHLLTLLDVQLHQLRRLKFMSTMTSCEYNIQRNFDGLNLRTAAVANCDA</sequence>
<protein>
    <submittedName>
        <fullName evidence="1">Uncharacterized protein</fullName>
    </submittedName>
</protein>
<organism evidence="1 2">
    <name type="scientific">Sistotremastrum suecicum HHB10207 ss-3</name>
    <dbReference type="NCBI Taxonomy" id="1314776"/>
    <lineage>
        <taxon>Eukaryota</taxon>
        <taxon>Fungi</taxon>
        <taxon>Dikarya</taxon>
        <taxon>Basidiomycota</taxon>
        <taxon>Agaricomycotina</taxon>
        <taxon>Agaricomycetes</taxon>
        <taxon>Sistotremastrales</taxon>
        <taxon>Sistotremastraceae</taxon>
        <taxon>Sistotremastrum</taxon>
    </lineage>
</organism>
<name>A0A166E7G7_9AGAM</name>
<dbReference type="AlphaFoldDB" id="A0A166E7G7"/>
<gene>
    <name evidence="1" type="ORF">SISSUDRAFT_651537</name>
</gene>
<reference evidence="1 2" key="1">
    <citation type="journal article" date="2016" name="Mol. Biol. Evol.">
        <title>Comparative Genomics of Early-Diverging Mushroom-Forming Fungi Provides Insights into the Origins of Lignocellulose Decay Capabilities.</title>
        <authorList>
            <person name="Nagy L.G."/>
            <person name="Riley R."/>
            <person name="Tritt A."/>
            <person name="Adam C."/>
            <person name="Daum C."/>
            <person name="Floudas D."/>
            <person name="Sun H."/>
            <person name="Yadav J.S."/>
            <person name="Pangilinan J."/>
            <person name="Larsson K.H."/>
            <person name="Matsuura K."/>
            <person name="Barry K."/>
            <person name="Labutti K."/>
            <person name="Kuo R."/>
            <person name="Ohm R.A."/>
            <person name="Bhattacharya S.S."/>
            <person name="Shirouzu T."/>
            <person name="Yoshinaga Y."/>
            <person name="Martin F.M."/>
            <person name="Grigoriev I.V."/>
            <person name="Hibbett D.S."/>
        </authorList>
    </citation>
    <scope>NUCLEOTIDE SEQUENCE [LARGE SCALE GENOMIC DNA]</scope>
    <source>
        <strain evidence="1 2">HHB10207 ss-3</strain>
    </source>
</reference>
<dbReference type="EMBL" id="KV428048">
    <property type="protein sequence ID" value="KZT39285.1"/>
    <property type="molecule type" value="Genomic_DNA"/>
</dbReference>
<accession>A0A166E7G7</accession>
<keyword evidence="2" id="KW-1185">Reference proteome</keyword>
<evidence type="ECO:0000313" key="1">
    <source>
        <dbReference type="EMBL" id="KZT39285.1"/>
    </source>
</evidence>
<dbReference type="Proteomes" id="UP000076798">
    <property type="component" value="Unassembled WGS sequence"/>
</dbReference>
<proteinExistence type="predicted"/>
<evidence type="ECO:0000313" key="2">
    <source>
        <dbReference type="Proteomes" id="UP000076798"/>
    </source>
</evidence>